<dbReference type="Pfam" id="PF00144">
    <property type="entry name" value="Beta-lactamase"/>
    <property type="match status" value="1"/>
</dbReference>
<gene>
    <name evidence="2" type="primary">pbpE_5</name>
    <name evidence="2" type="ORF">GALL_229510</name>
</gene>
<dbReference type="InterPro" id="IPR001466">
    <property type="entry name" value="Beta-lactam-related"/>
</dbReference>
<evidence type="ECO:0000313" key="2">
    <source>
        <dbReference type="EMBL" id="OIQ95027.1"/>
    </source>
</evidence>
<comment type="caution">
    <text evidence="2">The sequence shown here is derived from an EMBL/GenBank/DDBJ whole genome shotgun (WGS) entry which is preliminary data.</text>
</comment>
<dbReference type="PANTHER" id="PTHR46825:SF9">
    <property type="entry name" value="BETA-LACTAMASE-RELATED DOMAIN-CONTAINING PROTEIN"/>
    <property type="match status" value="1"/>
</dbReference>
<dbReference type="InterPro" id="IPR050491">
    <property type="entry name" value="AmpC-like"/>
</dbReference>
<dbReference type="EMBL" id="MLJW01000174">
    <property type="protein sequence ID" value="OIQ95027.1"/>
    <property type="molecule type" value="Genomic_DNA"/>
</dbReference>
<name>A0A1J5RZU7_9ZZZZ</name>
<dbReference type="SUPFAM" id="SSF56601">
    <property type="entry name" value="beta-lactamase/transpeptidase-like"/>
    <property type="match status" value="1"/>
</dbReference>
<protein>
    <submittedName>
        <fullName evidence="2">Penicillin-binding protein 4</fullName>
    </submittedName>
</protein>
<dbReference type="InterPro" id="IPR012338">
    <property type="entry name" value="Beta-lactam/transpept-like"/>
</dbReference>
<accession>A0A1J5RZU7</accession>
<dbReference type="AlphaFoldDB" id="A0A1J5RZU7"/>
<feature type="domain" description="Beta-lactamase-related" evidence="1">
    <location>
        <begin position="21"/>
        <end position="349"/>
    </location>
</feature>
<sequence>MIDDVLARNIATRDLNQYVRSEVPGLQYIVVTADRILFEYVDGWADIRGQKAMTPDTTMMAYSMTKIFTAVAILQLAERGKLSLGEVVDRHLPNSPYHGHGITLRQLLDHTSGVSNPIPLRWVHLAEEDSSFNEAEALAAVLRENPDLEFEPGGKFAYSNIGYWLLGKVVEQVTDQSYPAYTRANILWPLGLMAQEMDFVIPDKSRHANGYLAKYSFMNLVKGFVIDPQFLGNYEGRWLRLRSHYLNGPAYGGLIGTARGFSRFLQDQLRTESVLFGLKAKRLLETQQTDGAGRPIPMTLGWHIGETHGVVYFFKEGGGGGFHSEMRIYPAKGVASVVLANSTGFNSTGFLNRFDRAFLEPRQ</sequence>
<reference evidence="2" key="1">
    <citation type="submission" date="2016-10" db="EMBL/GenBank/DDBJ databases">
        <title>Sequence of Gallionella enrichment culture.</title>
        <authorList>
            <person name="Poehlein A."/>
            <person name="Muehling M."/>
            <person name="Daniel R."/>
        </authorList>
    </citation>
    <scope>NUCLEOTIDE SEQUENCE</scope>
</reference>
<evidence type="ECO:0000259" key="1">
    <source>
        <dbReference type="Pfam" id="PF00144"/>
    </source>
</evidence>
<proteinExistence type="predicted"/>
<dbReference type="Gene3D" id="3.40.710.10">
    <property type="entry name" value="DD-peptidase/beta-lactamase superfamily"/>
    <property type="match status" value="1"/>
</dbReference>
<organism evidence="2">
    <name type="scientific">mine drainage metagenome</name>
    <dbReference type="NCBI Taxonomy" id="410659"/>
    <lineage>
        <taxon>unclassified sequences</taxon>
        <taxon>metagenomes</taxon>
        <taxon>ecological metagenomes</taxon>
    </lineage>
</organism>
<dbReference type="PANTHER" id="PTHR46825">
    <property type="entry name" value="D-ALANYL-D-ALANINE-CARBOXYPEPTIDASE/ENDOPEPTIDASE AMPH"/>
    <property type="match status" value="1"/>
</dbReference>